<comment type="subcellular location">
    <subcellularLocation>
        <location evidence="1">Membrane</location>
        <topology evidence="1">Multi-pass membrane protein</topology>
    </subcellularLocation>
</comment>
<evidence type="ECO:0000313" key="7">
    <source>
        <dbReference type="EMBL" id="MDT0305578.1"/>
    </source>
</evidence>
<keyword evidence="3 6" id="KW-0812">Transmembrane</keyword>
<evidence type="ECO:0000256" key="2">
    <source>
        <dbReference type="ARBA" id="ARBA00022448"/>
    </source>
</evidence>
<evidence type="ECO:0000256" key="6">
    <source>
        <dbReference type="SAM" id="Phobius"/>
    </source>
</evidence>
<feature type="transmembrane region" description="Helical" evidence="6">
    <location>
        <begin position="110"/>
        <end position="128"/>
    </location>
</feature>
<evidence type="ECO:0000256" key="5">
    <source>
        <dbReference type="ARBA" id="ARBA00023136"/>
    </source>
</evidence>
<dbReference type="Pfam" id="PF01384">
    <property type="entry name" value="PHO4"/>
    <property type="match status" value="2"/>
</dbReference>
<feature type="transmembrane region" description="Helical" evidence="6">
    <location>
        <begin position="311"/>
        <end position="333"/>
    </location>
</feature>
<name>A0ABU2L2P6_9ACTN</name>
<feature type="transmembrane region" description="Helical" evidence="6">
    <location>
        <begin position="140"/>
        <end position="165"/>
    </location>
</feature>
<dbReference type="Proteomes" id="UP001183388">
    <property type="component" value="Unassembled WGS sequence"/>
</dbReference>
<dbReference type="InterPro" id="IPR001204">
    <property type="entry name" value="Phos_transporter"/>
</dbReference>
<reference evidence="8" key="1">
    <citation type="submission" date="2023-07" db="EMBL/GenBank/DDBJ databases">
        <title>30 novel species of actinomycetes from the DSMZ collection.</title>
        <authorList>
            <person name="Nouioui I."/>
        </authorList>
    </citation>
    <scope>NUCLEOTIDE SEQUENCE [LARGE SCALE GENOMIC DNA]</scope>
    <source>
        <strain evidence="8">DSM 44917</strain>
    </source>
</reference>
<comment type="caution">
    <text evidence="7">The sequence shown here is derived from an EMBL/GenBank/DDBJ whole genome shotgun (WGS) entry which is preliminary data.</text>
</comment>
<keyword evidence="4 6" id="KW-1133">Transmembrane helix</keyword>
<evidence type="ECO:0000256" key="4">
    <source>
        <dbReference type="ARBA" id="ARBA00022989"/>
    </source>
</evidence>
<dbReference type="PANTHER" id="PTHR11101">
    <property type="entry name" value="PHOSPHATE TRANSPORTER"/>
    <property type="match status" value="1"/>
</dbReference>
<organism evidence="7 8">
    <name type="scientific">Streptomyces boetiae</name>
    <dbReference type="NCBI Taxonomy" id="3075541"/>
    <lineage>
        <taxon>Bacteria</taxon>
        <taxon>Bacillati</taxon>
        <taxon>Actinomycetota</taxon>
        <taxon>Actinomycetes</taxon>
        <taxon>Kitasatosporales</taxon>
        <taxon>Streptomycetaceae</taxon>
        <taxon>Streptomyces</taxon>
    </lineage>
</organism>
<accession>A0ABU2L2P6</accession>
<evidence type="ECO:0000313" key="8">
    <source>
        <dbReference type="Proteomes" id="UP001183388"/>
    </source>
</evidence>
<proteinExistence type="predicted"/>
<gene>
    <name evidence="7" type="ORF">RM780_01175</name>
</gene>
<keyword evidence="5 6" id="KW-0472">Membrane</keyword>
<evidence type="ECO:0000256" key="3">
    <source>
        <dbReference type="ARBA" id="ARBA00022692"/>
    </source>
</evidence>
<feature type="transmembrane region" description="Helical" evidence="6">
    <location>
        <begin position="81"/>
        <end position="103"/>
    </location>
</feature>
<dbReference type="EMBL" id="JAVREN010000001">
    <property type="protein sequence ID" value="MDT0305578.1"/>
    <property type="molecule type" value="Genomic_DNA"/>
</dbReference>
<dbReference type="RefSeq" id="WP_311628481.1">
    <property type="nucleotide sequence ID" value="NZ_JAVREN010000001.1"/>
</dbReference>
<evidence type="ECO:0000256" key="1">
    <source>
        <dbReference type="ARBA" id="ARBA00004141"/>
    </source>
</evidence>
<keyword evidence="2" id="KW-0813">Transport</keyword>
<dbReference type="PANTHER" id="PTHR11101:SF80">
    <property type="entry name" value="PHOSPHATE TRANSPORTER"/>
    <property type="match status" value="1"/>
</dbReference>
<protein>
    <submittedName>
        <fullName evidence="7">Inorganic phosphate transporter</fullName>
    </submittedName>
</protein>
<keyword evidence="8" id="KW-1185">Reference proteome</keyword>
<sequence>MYTLALGAVTGAALLLAFVNGCQDAGRTVATSVATRTLTPRIAVAMAVVMNLAGAFLGEEVARTVAEDLVTLPGPGQEGRALTVVAAALAAALAWTAVARWVLRLRPAATHALIGGVVGAAWAAGAGARVHGETVLRKVLLPMLLAPALVLAAAFLLMVGLLWAFRRAAPQRAQRGFRMAQTVSAAGLSLGHGLQDAQKAMGAVVLALVAAGEAGVGEGVPLWARISCAAALALGTWAGGRRITRTLRRRVIELDPPRGFAAEAAAASVLLTASYLAHAPVSTTHVTAAGGLGAAATRRLSAVRWAVARNLAFGWLLTLPATAALAAAAYAALSLLPG</sequence>